<dbReference type="GO" id="GO:0046256">
    <property type="term" value="P:2,4,6-trinitrotoluene catabolic process"/>
    <property type="evidence" value="ECO:0007669"/>
    <property type="project" value="TreeGrafter"/>
</dbReference>
<dbReference type="RefSeq" id="WP_135545859.1">
    <property type="nucleotide sequence ID" value="NZ_SPQQ01000002.1"/>
</dbReference>
<keyword evidence="1" id="KW-0520">NAD</keyword>
<dbReference type="InterPro" id="IPR000415">
    <property type="entry name" value="Nitroreductase-like"/>
</dbReference>
<gene>
    <name evidence="3" type="ORF">E4K67_08005</name>
</gene>
<comment type="caution">
    <text evidence="3">The sequence shown here is derived from an EMBL/GenBank/DDBJ whole genome shotgun (WGS) entry which is preliminary data.</text>
</comment>
<dbReference type="InterPro" id="IPR029479">
    <property type="entry name" value="Nitroreductase"/>
</dbReference>
<dbReference type="OrthoDB" id="9783470at2"/>
<dbReference type="AlphaFoldDB" id="A0A4Z0RA98"/>
<evidence type="ECO:0000256" key="1">
    <source>
        <dbReference type="ARBA" id="ARBA00023027"/>
    </source>
</evidence>
<keyword evidence="4" id="KW-1185">Reference proteome</keyword>
<dbReference type="GO" id="GO:0005829">
    <property type="term" value="C:cytosol"/>
    <property type="evidence" value="ECO:0007669"/>
    <property type="project" value="TreeGrafter"/>
</dbReference>
<feature type="domain" description="Nitroreductase" evidence="2">
    <location>
        <begin position="10"/>
        <end position="174"/>
    </location>
</feature>
<dbReference type="SUPFAM" id="SSF55469">
    <property type="entry name" value="FMN-dependent nitroreductase-like"/>
    <property type="match status" value="1"/>
</dbReference>
<dbReference type="Pfam" id="PF00881">
    <property type="entry name" value="Nitroreductase"/>
    <property type="match status" value="1"/>
</dbReference>
<name>A0A4Z0RA98_9FIRM</name>
<dbReference type="InterPro" id="IPR050627">
    <property type="entry name" value="Nitroreductase/BluB"/>
</dbReference>
<dbReference type="GO" id="GO:0046857">
    <property type="term" value="F:oxidoreductase activity, acting on other nitrogenous compounds as donors, with NAD or NADP as acceptor"/>
    <property type="evidence" value="ECO:0007669"/>
    <property type="project" value="TreeGrafter"/>
</dbReference>
<dbReference type="EMBL" id="SPQQ01000002">
    <property type="protein sequence ID" value="TGE39364.1"/>
    <property type="molecule type" value="Genomic_DNA"/>
</dbReference>
<dbReference type="Gene3D" id="3.40.109.10">
    <property type="entry name" value="NADH Oxidase"/>
    <property type="match status" value="1"/>
</dbReference>
<evidence type="ECO:0000313" key="4">
    <source>
        <dbReference type="Proteomes" id="UP000298460"/>
    </source>
</evidence>
<evidence type="ECO:0000313" key="3">
    <source>
        <dbReference type="EMBL" id="TGE39364.1"/>
    </source>
</evidence>
<proteinExistence type="predicted"/>
<dbReference type="Proteomes" id="UP000298460">
    <property type="component" value="Unassembled WGS sequence"/>
</dbReference>
<reference evidence="3 4" key="1">
    <citation type="submission" date="2019-03" db="EMBL/GenBank/DDBJ databases">
        <title>Draft Genome Sequence of Desulfosporosinus fructosivorans Strain 63.6F, Isolated from Marine Sediment in the Baltic Sea.</title>
        <authorList>
            <person name="Hausmann B."/>
            <person name="Vandieken V."/>
            <person name="Pjevac P."/>
            <person name="Schreck K."/>
            <person name="Herbold C.W."/>
            <person name="Loy A."/>
        </authorList>
    </citation>
    <scope>NUCLEOTIDE SEQUENCE [LARGE SCALE GENOMIC DNA]</scope>
    <source>
        <strain evidence="3 4">63.6F</strain>
    </source>
</reference>
<evidence type="ECO:0000259" key="2">
    <source>
        <dbReference type="Pfam" id="PF00881"/>
    </source>
</evidence>
<dbReference type="PANTHER" id="PTHR23026">
    <property type="entry name" value="NADPH NITROREDUCTASE"/>
    <property type="match status" value="1"/>
</dbReference>
<accession>A0A4Z0RA98</accession>
<dbReference type="PANTHER" id="PTHR23026:SF125">
    <property type="entry name" value="OXYGEN-INSENSITIVE NAD(P)H NITROREDUCTASE"/>
    <property type="match status" value="1"/>
</dbReference>
<organism evidence="3 4">
    <name type="scientific">Desulfosporosinus fructosivorans</name>
    <dbReference type="NCBI Taxonomy" id="2018669"/>
    <lineage>
        <taxon>Bacteria</taxon>
        <taxon>Bacillati</taxon>
        <taxon>Bacillota</taxon>
        <taxon>Clostridia</taxon>
        <taxon>Eubacteriales</taxon>
        <taxon>Desulfitobacteriaceae</taxon>
        <taxon>Desulfosporosinus</taxon>
    </lineage>
</organism>
<protein>
    <submittedName>
        <fullName evidence="3">Nitroreductase family protein</fullName>
    </submittedName>
</protein>
<sequence>MNEIIKNMIERHSIRKYKTEQVDETTLQQILEAGLYAPSAGSRQSAMIGVCHNPALIKVLGKYNAASFKGRVSTSTAYISNDHPSIADDPSIGDGFYGAPVLLTLFGPRNFLYSEADCCVMAQNIMLAAHSLGVGSCFVARARETFSGEEGQKLLRDWDIPTNYAAMVHITLGYSSSETAPKAKSRKEGRVRVSPE</sequence>